<sequence>MVNTTVTTPGQLDVDIVRNANKRDPALLREQRFLRKLLADDHNAAAFQRFLTEQRLSSHVLVIGQKPLD</sequence>
<accession>A0A382PC82</accession>
<dbReference type="EMBL" id="UINC01106386">
    <property type="protein sequence ID" value="SVC71014.1"/>
    <property type="molecule type" value="Genomic_DNA"/>
</dbReference>
<protein>
    <submittedName>
        <fullName evidence="1">Uncharacterized protein</fullName>
    </submittedName>
</protein>
<reference evidence="1" key="1">
    <citation type="submission" date="2018-05" db="EMBL/GenBank/DDBJ databases">
        <authorList>
            <person name="Lanie J.A."/>
            <person name="Ng W.-L."/>
            <person name="Kazmierczak K.M."/>
            <person name="Andrzejewski T.M."/>
            <person name="Davidsen T.M."/>
            <person name="Wayne K.J."/>
            <person name="Tettelin H."/>
            <person name="Glass J.I."/>
            <person name="Rusch D."/>
            <person name="Podicherti R."/>
            <person name="Tsui H.-C.T."/>
            <person name="Winkler M.E."/>
        </authorList>
    </citation>
    <scope>NUCLEOTIDE SEQUENCE</scope>
</reference>
<gene>
    <name evidence="1" type="ORF">METZ01_LOCUS323868</name>
</gene>
<evidence type="ECO:0000313" key="1">
    <source>
        <dbReference type="EMBL" id="SVC71014.1"/>
    </source>
</evidence>
<organism evidence="1">
    <name type="scientific">marine metagenome</name>
    <dbReference type="NCBI Taxonomy" id="408172"/>
    <lineage>
        <taxon>unclassified sequences</taxon>
        <taxon>metagenomes</taxon>
        <taxon>ecological metagenomes</taxon>
    </lineage>
</organism>
<dbReference type="AlphaFoldDB" id="A0A382PC82"/>
<name>A0A382PC82_9ZZZZ</name>
<proteinExistence type="predicted"/>